<evidence type="ECO:0000313" key="1">
    <source>
        <dbReference type="EMBL" id="SER16988.1"/>
    </source>
</evidence>
<reference evidence="1 2" key="1">
    <citation type="submission" date="2016-10" db="EMBL/GenBank/DDBJ databases">
        <authorList>
            <person name="de Groot N.N."/>
        </authorList>
    </citation>
    <scope>NUCLEOTIDE SEQUENCE [LARGE SCALE GENOMIC DNA]</scope>
    <source>
        <strain evidence="1 2">CGMCC 1.7727</strain>
    </source>
</reference>
<name>A0A1H9LZZ1_9BACI</name>
<dbReference type="AlphaFoldDB" id="A0A1H9LZZ1"/>
<evidence type="ECO:0000313" key="2">
    <source>
        <dbReference type="Proteomes" id="UP000199687"/>
    </source>
</evidence>
<sequence length="60" mass="7140">MRLWKIIVSLFTIATVIYQYRNRIINILASVPILRKVSIRIAMKIPFLRNRFMQSIFSGK</sequence>
<dbReference type="Proteomes" id="UP000199687">
    <property type="component" value="Unassembled WGS sequence"/>
</dbReference>
<accession>A0A1H9LZZ1</accession>
<dbReference type="EMBL" id="FOGL01000001">
    <property type="protein sequence ID" value="SER16988.1"/>
    <property type="molecule type" value="Genomic_DNA"/>
</dbReference>
<gene>
    <name evidence="1" type="ORF">SAMN04487944_101484</name>
</gene>
<dbReference type="STRING" id="531814.SAMN04487944_101484"/>
<organism evidence="1 2">
    <name type="scientific">Gracilibacillus ureilyticus</name>
    <dbReference type="NCBI Taxonomy" id="531814"/>
    <lineage>
        <taxon>Bacteria</taxon>
        <taxon>Bacillati</taxon>
        <taxon>Bacillota</taxon>
        <taxon>Bacilli</taxon>
        <taxon>Bacillales</taxon>
        <taxon>Bacillaceae</taxon>
        <taxon>Gracilibacillus</taxon>
    </lineage>
</organism>
<protein>
    <submittedName>
        <fullName evidence="1">Uncharacterized protein</fullName>
    </submittedName>
</protein>
<keyword evidence="2" id="KW-1185">Reference proteome</keyword>
<proteinExistence type="predicted"/>
<dbReference type="OrthoDB" id="2696719at2"/>